<gene>
    <name evidence="9" type="ORF">LUZ63_000931</name>
</gene>
<evidence type="ECO:0000313" key="10">
    <source>
        <dbReference type="Proteomes" id="UP001151287"/>
    </source>
</evidence>
<keyword evidence="2" id="KW-0805">Transcription regulation</keyword>
<feature type="region of interest" description="Disordered" evidence="7">
    <location>
        <begin position="234"/>
        <end position="287"/>
    </location>
</feature>
<dbReference type="PROSITE" id="PS50066">
    <property type="entry name" value="MADS_BOX_2"/>
    <property type="match status" value="1"/>
</dbReference>
<evidence type="ECO:0000256" key="5">
    <source>
        <dbReference type="ARBA" id="ARBA00023242"/>
    </source>
</evidence>
<evidence type="ECO:0000256" key="4">
    <source>
        <dbReference type="ARBA" id="ARBA00023163"/>
    </source>
</evidence>
<keyword evidence="3" id="KW-0238">DNA-binding</keyword>
<sequence>MNEAMHVSSVVGASNYKKKKISKGRQKIEIKRIEHEESRQVTFSKRRSGLFKKACELSILCGSHVAVIVFSPAKKPFSFIHPDVPSVIDRYLSPQSSQPHYSQDQLLGHVSAPPDATVSDLSAQLAELTGLLEAAKQRKEALKKKARTLQGNICVDGDTSWLGLADLNAVKMQLERVKADITTRIDELCRAGGQFMDSNSIQSSAVYDYGFACNDGANLLPGSSVSFSDYAVPPQPFQPNYGPPQPYQPSYGPPQPNQPSYVPPQPYQPNYGPPPPFQPDYGYNYES</sequence>
<feature type="coiled-coil region" evidence="6">
    <location>
        <begin position="118"/>
        <end position="152"/>
    </location>
</feature>
<evidence type="ECO:0000313" key="9">
    <source>
        <dbReference type="EMBL" id="KAJ1701152.1"/>
    </source>
</evidence>
<keyword evidence="10" id="KW-1185">Reference proteome</keyword>
<feature type="compositionally biased region" description="Pro residues" evidence="7">
    <location>
        <begin position="234"/>
        <end position="278"/>
    </location>
</feature>
<evidence type="ECO:0000256" key="6">
    <source>
        <dbReference type="SAM" id="Coils"/>
    </source>
</evidence>
<dbReference type="FunFam" id="3.40.1810.10:FF:000006">
    <property type="entry name" value="Agamous-like MADS-box protein AGL62"/>
    <property type="match status" value="1"/>
</dbReference>
<evidence type="ECO:0000256" key="7">
    <source>
        <dbReference type="SAM" id="MobiDB-lite"/>
    </source>
</evidence>
<dbReference type="EMBL" id="JAMQYH010000001">
    <property type="protein sequence ID" value="KAJ1701152.1"/>
    <property type="molecule type" value="Genomic_DNA"/>
</dbReference>
<evidence type="ECO:0000256" key="1">
    <source>
        <dbReference type="ARBA" id="ARBA00004123"/>
    </source>
</evidence>
<dbReference type="CDD" id="cd00265">
    <property type="entry name" value="MADS_MEF2_like"/>
    <property type="match status" value="1"/>
</dbReference>
<dbReference type="AlphaFoldDB" id="A0A9Q0CWU8"/>
<keyword evidence="5" id="KW-0539">Nucleus</keyword>
<evidence type="ECO:0000259" key="8">
    <source>
        <dbReference type="PROSITE" id="PS50066"/>
    </source>
</evidence>
<keyword evidence="4" id="KW-0804">Transcription</keyword>
<dbReference type="SUPFAM" id="SSF55455">
    <property type="entry name" value="SRF-like"/>
    <property type="match status" value="1"/>
</dbReference>
<organism evidence="9 10">
    <name type="scientific">Rhynchospora breviuscula</name>
    <dbReference type="NCBI Taxonomy" id="2022672"/>
    <lineage>
        <taxon>Eukaryota</taxon>
        <taxon>Viridiplantae</taxon>
        <taxon>Streptophyta</taxon>
        <taxon>Embryophyta</taxon>
        <taxon>Tracheophyta</taxon>
        <taxon>Spermatophyta</taxon>
        <taxon>Magnoliopsida</taxon>
        <taxon>Liliopsida</taxon>
        <taxon>Poales</taxon>
        <taxon>Cyperaceae</taxon>
        <taxon>Cyperoideae</taxon>
        <taxon>Rhynchosporeae</taxon>
        <taxon>Rhynchospora</taxon>
    </lineage>
</organism>
<protein>
    <recommendedName>
        <fullName evidence="8">MADS-box domain-containing protein</fullName>
    </recommendedName>
</protein>
<dbReference type="InterPro" id="IPR033896">
    <property type="entry name" value="MEF2-like_N"/>
</dbReference>
<dbReference type="OrthoDB" id="1390705at2759"/>
<dbReference type="Pfam" id="PF00319">
    <property type="entry name" value="SRF-TF"/>
    <property type="match status" value="1"/>
</dbReference>
<feature type="domain" description="MADS-box" evidence="8">
    <location>
        <begin position="23"/>
        <end position="83"/>
    </location>
</feature>
<accession>A0A9Q0CWU8</accession>
<comment type="subcellular location">
    <subcellularLocation>
        <location evidence="1">Nucleus</location>
    </subcellularLocation>
</comment>
<keyword evidence="6" id="KW-0175">Coiled coil</keyword>
<dbReference type="Gene3D" id="3.40.1810.10">
    <property type="entry name" value="Transcription factor, MADS-box"/>
    <property type="match status" value="1"/>
</dbReference>
<dbReference type="SMART" id="SM00432">
    <property type="entry name" value="MADS"/>
    <property type="match status" value="1"/>
</dbReference>
<dbReference type="GO" id="GO:0000978">
    <property type="term" value="F:RNA polymerase II cis-regulatory region sequence-specific DNA binding"/>
    <property type="evidence" value="ECO:0007669"/>
    <property type="project" value="TreeGrafter"/>
</dbReference>
<dbReference type="GO" id="GO:0000981">
    <property type="term" value="F:DNA-binding transcription factor activity, RNA polymerase II-specific"/>
    <property type="evidence" value="ECO:0007669"/>
    <property type="project" value="TreeGrafter"/>
</dbReference>
<reference evidence="9" key="1">
    <citation type="journal article" date="2022" name="Cell">
        <title>Repeat-based holocentromeres influence genome architecture and karyotype evolution.</title>
        <authorList>
            <person name="Hofstatter P.G."/>
            <person name="Thangavel G."/>
            <person name="Lux T."/>
            <person name="Neumann P."/>
            <person name="Vondrak T."/>
            <person name="Novak P."/>
            <person name="Zhang M."/>
            <person name="Costa L."/>
            <person name="Castellani M."/>
            <person name="Scott A."/>
            <person name="Toegelov H."/>
            <person name="Fuchs J."/>
            <person name="Mata-Sucre Y."/>
            <person name="Dias Y."/>
            <person name="Vanzela A.L.L."/>
            <person name="Huettel B."/>
            <person name="Almeida C.C.S."/>
            <person name="Simkova H."/>
            <person name="Souza G."/>
            <person name="Pedrosa-Harand A."/>
            <person name="Macas J."/>
            <person name="Mayer K.F.X."/>
            <person name="Houben A."/>
            <person name="Marques A."/>
        </authorList>
    </citation>
    <scope>NUCLEOTIDE SEQUENCE</scope>
    <source>
        <strain evidence="9">RhyBre1mFocal</strain>
    </source>
</reference>
<dbReference type="PRINTS" id="PR00404">
    <property type="entry name" value="MADSDOMAIN"/>
</dbReference>
<dbReference type="InterPro" id="IPR036879">
    <property type="entry name" value="TF_MADSbox_sf"/>
</dbReference>
<evidence type="ECO:0000256" key="3">
    <source>
        <dbReference type="ARBA" id="ARBA00023125"/>
    </source>
</evidence>
<evidence type="ECO:0000256" key="2">
    <source>
        <dbReference type="ARBA" id="ARBA00023015"/>
    </source>
</evidence>
<proteinExistence type="predicted"/>
<name>A0A9Q0CWU8_9POAL</name>
<dbReference type="GO" id="GO:0046983">
    <property type="term" value="F:protein dimerization activity"/>
    <property type="evidence" value="ECO:0007669"/>
    <property type="project" value="InterPro"/>
</dbReference>
<dbReference type="PANTHER" id="PTHR11945:SF629">
    <property type="entry name" value="OS02G0164450 PROTEIN"/>
    <property type="match status" value="1"/>
</dbReference>
<comment type="caution">
    <text evidence="9">The sequence shown here is derived from an EMBL/GenBank/DDBJ whole genome shotgun (WGS) entry which is preliminary data.</text>
</comment>
<dbReference type="Proteomes" id="UP001151287">
    <property type="component" value="Unassembled WGS sequence"/>
</dbReference>
<dbReference type="GO" id="GO:0005634">
    <property type="term" value="C:nucleus"/>
    <property type="evidence" value="ECO:0007669"/>
    <property type="project" value="UniProtKB-SubCell"/>
</dbReference>
<dbReference type="InterPro" id="IPR002100">
    <property type="entry name" value="TF_MADSbox"/>
</dbReference>
<dbReference type="PANTHER" id="PTHR11945">
    <property type="entry name" value="MADS BOX PROTEIN"/>
    <property type="match status" value="1"/>
</dbReference>
<dbReference type="GO" id="GO:0045944">
    <property type="term" value="P:positive regulation of transcription by RNA polymerase II"/>
    <property type="evidence" value="ECO:0007669"/>
    <property type="project" value="InterPro"/>
</dbReference>